<dbReference type="EMBL" id="JBBBZM010000068">
    <property type="protein sequence ID" value="KAL0635526.1"/>
    <property type="molecule type" value="Genomic_DNA"/>
</dbReference>
<evidence type="ECO:0000313" key="1">
    <source>
        <dbReference type="EMBL" id="KAL0635526.1"/>
    </source>
</evidence>
<comment type="caution">
    <text evidence="1">The sequence shown here is derived from an EMBL/GenBank/DDBJ whole genome shotgun (WGS) entry which is preliminary data.</text>
</comment>
<feature type="non-terminal residue" evidence="1">
    <location>
        <position position="96"/>
    </location>
</feature>
<gene>
    <name evidence="1" type="ORF">Q9L58_005574</name>
</gene>
<keyword evidence="2" id="KW-1185">Reference proteome</keyword>
<accession>A0ABR3GHW0</accession>
<evidence type="ECO:0000313" key="2">
    <source>
        <dbReference type="Proteomes" id="UP001447188"/>
    </source>
</evidence>
<proteinExistence type="predicted"/>
<sequence length="96" mass="11003">MERQWVYDGYIPDHGLTMWKLKFLGNLDVEVGGETNVVQKIGRLWARQKGRNGIPLAARNDVPPGMKQAESWDFGEDEWSVVFPAKRDWANSAQEN</sequence>
<organism evidence="1 2">
    <name type="scientific">Discina gigas</name>
    <dbReference type="NCBI Taxonomy" id="1032678"/>
    <lineage>
        <taxon>Eukaryota</taxon>
        <taxon>Fungi</taxon>
        <taxon>Dikarya</taxon>
        <taxon>Ascomycota</taxon>
        <taxon>Pezizomycotina</taxon>
        <taxon>Pezizomycetes</taxon>
        <taxon>Pezizales</taxon>
        <taxon>Discinaceae</taxon>
        <taxon>Discina</taxon>
    </lineage>
</organism>
<dbReference type="Proteomes" id="UP001447188">
    <property type="component" value="Unassembled WGS sequence"/>
</dbReference>
<protein>
    <submittedName>
        <fullName evidence="1">Uncharacterized protein</fullName>
    </submittedName>
</protein>
<name>A0ABR3GHW0_9PEZI</name>
<reference evidence="1 2" key="1">
    <citation type="submission" date="2024-02" db="EMBL/GenBank/DDBJ databases">
        <title>Discinaceae phylogenomics.</title>
        <authorList>
            <person name="Dirks A.C."/>
            <person name="James T.Y."/>
        </authorList>
    </citation>
    <scope>NUCLEOTIDE SEQUENCE [LARGE SCALE GENOMIC DNA]</scope>
    <source>
        <strain evidence="1 2">ACD0624</strain>
    </source>
</reference>